<reference evidence="2 3" key="1">
    <citation type="journal article" date="2011" name="PLoS Pathog.">
        <title>Endophytic Life Strategies Decoded by Genome and Transcriptome Analyses of the Mutualistic Root Symbiont Piriformospora indica.</title>
        <authorList>
            <person name="Zuccaro A."/>
            <person name="Lahrmann U."/>
            <person name="Guldener U."/>
            <person name="Langen G."/>
            <person name="Pfiffi S."/>
            <person name="Biedenkopf D."/>
            <person name="Wong P."/>
            <person name="Samans B."/>
            <person name="Grimm C."/>
            <person name="Basiewicz M."/>
            <person name="Murat C."/>
            <person name="Martin F."/>
            <person name="Kogel K.H."/>
        </authorList>
    </citation>
    <scope>NUCLEOTIDE SEQUENCE [LARGE SCALE GENOMIC DNA]</scope>
    <source>
        <strain evidence="2 3">DSM 11827</strain>
    </source>
</reference>
<feature type="compositionally biased region" description="Acidic residues" evidence="1">
    <location>
        <begin position="58"/>
        <end position="67"/>
    </location>
</feature>
<comment type="caution">
    <text evidence="2">The sequence shown here is derived from an EMBL/GenBank/DDBJ whole genome shotgun (WGS) entry which is preliminary data.</text>
</comment>
<organism evidence="2 3">
    <name type="scientific">Serendipita indica (strain DSM 11827)</name>
    <name type="common">Root endophyte fungus</name>
    <name type="synonym">Piriformospora indica</name>
    <dbReference type="NCBI Taxonomy" id="1109443"/>
    <lineage>
        <taxon>Eukaryota</taxon>
        <taxon>Fungi</taxon>
        <taxon>Dikarya</taxon>
        <taxon>Basidiomycota</taxon>
        <taxon>Agaricomycotina</taxon>
        <taxon>Agaricomycetes</taxon>
        <taxon>Sebacinales</taxon>
        <taxon>Serendipitaceae</taxon>
        <taxon>Serendipita</taxon>
    </lineage>
</organism>
<accession>G4TAT6</accession>
<evidence type="ECO:0000313" key="2">
    <source>
        <dbReference type="EMBL" id="CCA68415.1"/>
    </source>
</evidence>
<keyword evidence="3" id="KW-1185">Reference proteome</keyword>
<dbReference type="HOGENOM" id="CLU_2655393_0_0_1"/>
<evidence type="ECO:0000313" key="3">
    <source>
        <dbReference type="Proteomes" id="UP000007148"/>
    </source>
</evidence>
<gene>
    <name evidence="2" type="ORF">PIIN_02279</name>
</gene>
<dbReference type="InParanoid" id="G4TAT6"/>
<protein>
    <submittedName>
        <fullName evidence="2">Uncharacterized protein</fullName>
    </submittedName>
</protein>
<proteinExistence type="predicted"/>
<dbReference type="Proteomes" id="UP000007148">
    <property type="component" value="Unassembled WGS sequence"/>
</dbReference>
<feature type="compositionally biased region" description="Basic residues" evidence="1">
    <location>
        <begin position="1"/>
        <end position="11"/>
    </location>
</feature>
<feature type="region of interest" description="Disordered" evidence="1">
    <location>
        <begin position="1"/>
        <end position="76"/>
    </location>
</feature>
<dbReference type="EMBL" id="CAFZ01000032">
    <property type="protein sequence ID" value="CCA68415.1"/>
    <property type="molecule type" value="Genomic_DNA"/>
</dbReference>
<dbReference type="AlphaFoldDB" id="G4TAT6"/>
<sequence length="76" mass="8066">MPPKGKGKKGKKGDDDDFWANAGESVGGASEQASNQAPKEDLEESSQPKRSGFAGLAVEDDEDDDQDNFMVCALMS</sequence>
<name>G4TAT6_SERID</name>
<evidence type="ECO:0000256" key="1">
    <source>
        <dbReference type="SAM" id="MobiDB-lite"/>
    </source>
</evidence>